<comment type="caution">
    <text evidence="9">The sequence shown here is derived from an EMBL/GenBank/DDBJ whole genome shotgun (WGS) entry which is preliminary data.</text>
</comment>
<evidence type="ECO:0000256" key="4">
    <source>
        <dbReference type="ARBA" id="ARBA00023136"/>
    </source>
</evidence>
<evidence type="ECO:0000256" key="6">
    <source>
        <dbReference type="ARBA" id="ARBA00023237"/>
    </source>
</evidence>
<evidence type="ECO:0000256" key="5">
    <source>
        <dbReference type="ARBA" id="ARBA00023143"/>
    </source>
</evidence>
<dbReference type="AlphaFoldDB" id="A0A8I1GAS3"/>
<dbReference type="InterPro" id="IPR000527">
    <property type="entry name" value="Flag_Lring"/>
</dbReference>
<organism evidence="9 10">
    <name type="scientific">Rhodomicrobium udaipurense</name>
    <dbReference type="NCBI Taxonomy" id="1202716"/>
    <lineage>
        <taxon>Bacteria</taxon>
        <taxon>Pseudomonadati</taxon>
        <taxon>Pseudomonadota</taxon>
        <taxon>Alphaproteobacteria</taxon>
        <taxon>Hyphomicrobiales</taxon>
        <taxon>Hyphomicrobiaceae</taxon>
        <taxon>Rhodomicrobium</taxon>
    </lineage>
</organism>
<accession>A0A8I1GAS3</accession>
<dbReference type="GO" id="GO:0009279">
    <property type="term" value="C:cell outer membrane"/>
    <property type="evidence" value="ECO:0007669"/>
    <property type="project" value="UniProtKB-SubCell"/>
</dbReference>
<comment type="subcellular location">
    <subcellularLocation>
        <location evidence="7">Cell outer membrane</location>
        <topology evidence="7">Lipid-anchor</topology>
    </subcellularLocation>
    <subcellularLocation>
        <location evidence="7">Bacterial flagellum basal body</location>
    </subcellularLocation>
</comment>
<evidence type="ECO:0000313" key="9">
    <source>
        <dbReference type="EMBL" id="MBJ7543648.1"/>
    </source>
</evidence>
<gene>
    <name evidence="7" type="primary">flgH</name>
    <name evidence="9" type="ORF">JDN41_08755</name>
</gene>
<keyword evidence="7" id="KW-0449">Lipoprotein</keyword>
<sequence>MKICTLAVAATTLMLGGCFNRMNEIGREPGLTPVGAGLVPAHTAIGTMPATPASYVTRASLWQDNGADLFKDPRATKVGDVITVKISIKDKASIDNNNSRSRSSTRELDITNKANLSWSGLNKHLDTQSSGELDPKVESTTSTDAKGGISRAESINLLIGAVVTEVLPNGNLIVAGRQEVRVNFELRELLISGIIRPRDIATDNSISYDKIAEARISYGGRGRIMDVAQPAWGQQVTDWLLPF</sequence>
<evidence type="ECO:0000313" key="10">
    <source>
        <dbReference type="Proteomes" id="UP000623250"/>
    </source>
</evidence>
<dbReference type="PROSITE" id="PS51257">
    <property type="entry name" value="PROKAR_LIPOPROTEIN"/>
    <property type="match status" value="1"/>
</dbReference>
<dbReference type="NCBIfam" id="NF001305">
    <property type="entry name" value="PRK00249.1-5"/>
    <property type="match status" value="1"/>
</dbReference>
<evidence type="ECO:0000256" key="2">
    <source>
        <dbReference type="ARBA" id="ARBA00006929"/>
    </source>
</evidence>
<dbReference type="Pfam" id="PF02107">
    <property type="entry name" value="FlgH"/>
    <property type="match status" value="1"/>
</dbReference>
<comment type="subunit">
    <text evidence="7">The basal body constitutes a major portion of the flagellar organelle and consists of four rings (L,P,S, and M) mounted on a central rod.</text>
</comment>
<evidence type="ECO:0000256" key="7">
    <source>
        <dbReference type="HAMAP-Rule" id="MF_00415"/>
    </source>
</evidence>
<dbReference type="PANTHER" id="PTHR34933">
    <property type="entry name" value="FLAGELLAR L-RING PROTEIN"/>
    <property type="match status" value="1"/>
</dbReference>
<dbReference type="PRINTS" id="PR01008">
    <property type="entry name" value="FLGLRINGFLGH"/>
</dbReference>
<dbReference type="HAMAP" id="MF_00415">
    <property type="entry name" value="FlgH"/>
    <property type="match status" value="1"/>
</dbReference>
<name>A0A8I1GAS3_9HYPH</name>
<keyword evidence="3 7" id="KW-0732">Signal</keyword>
<dbReference type="GO" id="GO:0071973">
    <property type="term" value="P:bacterial-type flagellum-dependent cell motility"/>
    <property type="evidence" value="ECO:0007669"/>
    <property type="project" value="InterPro"/>
</dbReference>
<dbReference type="GO" id="GO:0009427">
    <property type="term" value="C:bacterial-type flagellum basal body, distal rod, L ring"/>
    <property type="evidence" value="ECO:0007669"/>
    <property type="project" value="InterPro"/>
</dbReference>
<proteinExistence type="inferred from homology"/>
<keyword evidence="9" id="KW-0969">Cilium</keyword>
<dbReference type="RefSeq" id="WP_037234083.1">
    <property type="nucleotide sequence ID" value="NZ_JAEMUK010000015.1"/>
</dbReference>
<dbReference type="PANTHER" id="PTHR34933:SF1">
    <property type="entry name" value="FLAGELLAR L-RING PROTEIN"/>
    <property type="match status" value="1"/>
</dbReference>
<evidence type="ECO:0000256" key="8">
    <source>
        <dbReference type="SAM" id="MobiDB-lite"/>
    </source>
</evidence>
<dbReference type="Proteomes" id="UP000623250">
    <property type="component" value="Unassembled WGS sequence"/>
</dbReference>
<comment type="similarity">
    <text evidence="2 7">Belongs to the FlgH family.</text>
</comment>
<comment type="function">
    <text evidence="1 7">Assembles around the rod to form the L-ring and probably protects the motor/basal body from shearing forces during rotation.</text>
</comment>
<keyword evidence="4 7" id="KW-0472">Membrane</keyword>
<dbReference type="EMBL" id="JAEMUK010000015">
    <property type="protein sequence ID" value="MBJ7543648.1"/>
    <property type="molecule type" value="Genomic_DNA"/>
</dbReference>
<keyword evidence="5 7" id="KW-0975">Bacterial flagellum</keyword>
<reference evidence="9 10" key="1">
    <citation type="submission" date="2020-12" db="EMBL/GenBank/DDBJ databases">
        <title>Revised draft genomes of Rhodomicrobium vannielii ATCC 17100 and Rhodomicrobium udaipurense JA643.</title>
        <authorList>
            <person name="Conners E.M."/>
            <person name="Davenport E.J."/>
            <person name="Bose A."/>
        </authorList>
    </citation>
    <scope>NUCLEOTIDE SEQUENCE [LARGE SCALE GENOMIC DNA]</scope>
    <source>
        <strain evidence="9 10">JA643</strain>
    </source>
</reference>
<keyword evidence="9" id="KW-0282">Flagellum</keyword>
<evidence type="ECO:0000256" key="1">
    <source>
        <dbReference type="ARBA" id="ARBA00002591"/>
    </source>
</evidence>
<feature type="region of interest" description="Disordered" evidence="8">
    <location>
        <begin position="126"/>
        <end position="145"/>
    </location>
</feature>
<protein>
    <recommendedName>
        <fullName evidence="7">Flagellar L-ring protein</fullName>
    </recommendedName>
    <alternativeName>
        <fullName evidence="7">Basal body L-ring protein</fullName>
    </alternativeName>
</protein>
<keyword evidence="9" id="KW-0966">Cell projection</keyword>
<dbReference type="GO" id="GO:0003774">
    <property type="term" value="F:cytoskeletal motor activity"/>
    <property type="evidence" value="ECO:0007669"/>
    <property type="project" value="InterPro"/>
</dbReference>
<keyword evidence="10" id="KW-1185">Reference proteome</keyword>
<keyword evidence="6 7" id="KW-0998">Cell outer membrane</keyword>
<evidence type="ECO:0000256" key="3">
    <source>
        <dbReference type="ARBA" id="ARBA00022729"/>
    </source>
</evidence>